<dbReference type="GO" id="GO:0005737">
    <property type="term" value="C:cytoplasm"/>
    <property type="evidence" value="ECO:0007669"/>
    <property type="project" value="TreeGrafter"/>
</dbReference>
<keyword evidence="2" id="KW-0540">Nuclease</keyword>
<feature type="domain" description="Exonuclease" evidence="9">
    <location>
        <begin position="102"/>
        <end position="274"/>
    </location>
</feature>
<proteinExistence type="inferred from homology"/>
<protein>
    <recommendedName>
        <fullName evidence="9">Exonuclease domain-containing protein</fullName>
    </recommendedName>
</protein>
<evidence type="ECO:0000256" key="1">
    <source>
        <dbReference type="ARBA" id="ARBA00001946"/>
    </source>
</evidence>
<evidence type="ECO:0000256" key="2">
    <source>
        <dbReference type="ARBA" id="ARBA00022722"/>
    </source>
</evidence>
<dbReference type="GO" id="GO:0006308">
    <property type="term" value="P:DNA catabolic process"/>
    <property type="evidence" value="ECO:0007669"/>
    <property type="project" value="TreeGrafter"/>
</dbReference>
<evidence type="ECO:0000256" key="8">
    <source>
        <dbReference type="SAM" id="MobiDB-lite"/>
    </source>
</evidence>
<dbReference type="Pfam" id="PF00929">
    <property type="entry name" value="RNase_T"/>
    <property type="match status" value="1"/>
</dbReference>
<evidence type="ECO:0000256" key="3">
    <source>
        <dbReference type="ARBA" id="ARBA00022723"/>
    </source>
</evidence>
<dbReference type="InterPro" id="IPR013520">
    <property type="entry name" value="Ribonucl_H"/>
</dbReference>
<dbReference type="CDD" id="cd06127">
    <property type="entry name" value="DEDDh"/>
    <property type="match status" value="1"/>
</dbReference>
<evidence type="ECO:0000313" key="10">
    <source>
        <dbReference type="EMBL" id="CAI0459702.1"/>
    </source>
</evidence>
<evidence type="ECO:0000313" key="11">
    <source>
        <dbReference type="Proteomes" id="UP001154282"/>
    </source>
</evidence>
<dbReference type="SMART" id="SM00479">
    <property type="entry name" value="EXOIII"/>
    <property type="match status" value="1"/>
</dbReference>
<sequence length="312" mass="35926">MMQRISGSWNPKSTMWMRAFPMCFSLLRDPRHGIHALSSLWQDSLHRTGKTHGSHWRFNVISPKPNELEGWYSRRWTRSATTLNDTRQQQLAERKDLHKLLTVIVFDIETTGFKGQFNRIVEIAFRDLGGGENSTFETLVYPERRICNSKFHGINDDMVMKDGVPRMEELIPIMVQYIESRRKQDGHVLLVAHNGRSFDVPFLKCEFERCNFQIPADWFFYDSLRLARKLFKSASLGALVHKYKIELVGKPHRAMTDVNALSEIVPKLAHDLEISIADLVKDSFTVSELSKTSSKKKGPASKAKSETSEQKV</sequence>
<dbReference type="GO" id="GO:0003676">
    <property type="term" value="F:nucleic acid binding"/>
    <property type="evidence" value="ECO:0007669"/>
    <property type="project" value="InterPro"/>
</dbReference>
<dbReference type="Proteomes" id="UP001154282">
    <property type="component" value="Unassembled WGS sequence"/>
</dbReference>
<comment type="cofactor">
    <cofactor evidence="1">
        <name>Mg(2+)</name>
        <dbReference type="ChEBI" id="CHEBI:18420"/>
    </cofactor>
</comment>
<dbReference type="PANTHER" id="PTHR13058:SF19">
    <property type="entry name" value="LD40940P"/>
    <property type="match status" value="1"/>
</dbReference>
<evidence type="ECO:0000256" key="6">
    <source>
        <dbReference type="ARBA" id="ARBA00022842"/>
    </source>
</evidence>
<keyword evidence="3" id="KW-0479">Metal-binding</keyword>
<evidence type="ECO:0000259" key="9">
    <source>
        <dbReference type="SMART" id="SM00479"/>
    </source>
</evidence>
<name>A0AAV0NMT6_9ROSI</name>
<comment type="caution">
    <text evidence="10">The sequence shown here is derived from an EMBL/GenBank/DDBJ whole genome shotgun (WGS) entry which is preliminary data.</text>
</comment>
<dbReference type="InterPro" id="IPR036397">
    <property type="entry name" value="RNaseH_sf"/>
</dbReference>
<accession>A0AAV0NMT6</accession>
<dbReference type="SUPFAM" id="SSF53098">
    <property type="entry name" value="Ribonuclease H-like"/>
    <property type="match status" value="1"/>
</dbReference>
<feature type="compositionally biased region" description="Basic and acidic residues" evidence="8">
    <location>
        <begin position="303"/>
        <end position="312"/>
    </location>
</feature>
<reference evidence="10" key="1">
    <citation type="submission" date="2022-08" db="EMBL/GenBank/DDBJ databases">
        <authorList>
            <person name="Gutierrez-Valencia J."/>
        </authorList>
    </citation>
    <scope>NUCLEOTIDE SEQUENCE</scope>
</reference>
<evidence type="ECO:0000256" key="4">
    <source>
        <dbReference type="ARBA" id="ARBA00022801"/>
    </source>
</evidence>
<feature type="region of interest" description="Disordered" evidence="8">
    <location>
        <begin position="286"/>
        <end position="312"/>
    </location>
</feature>
<dbReference type="InterPro" id="IPR012337">
    <property type="entry name" value="RNaseH-like_sf"/>
</dbReference>
<organism evidence="10 11">
    <name type="scientific">Linum tenue</name>
    <dbReference type="NCBI Taxonomy" id="586396"/>
    <lineage>
        <taxon>Eukaryota</taxon>
        <taxon>Viridiplantae</taxon>
        <taxon>Streptophyta</taxon>
        <taxon>Embryophyta</taxon>
        <taxon>Tracheophyta</taxon>
        <taxon>Spermatophyta</taxon>
        <taxon>Magnoliopsida</taxon>
        <taxon>eudicotyledons</taxon>
        <taxon>Gunneridae</taxon>
        <taxon>Pentapetalae</taxon>
        <taxon>rosids</taxon>
        <taxon>fabids</taxon>
        <taxon>Malpighiales</taxon>
        <taxon>Linaceae</taxon>
        <taxon>Linum</taxon>
    </lineage>
</organism>
<dbReference type="GO" id="GO:0046872">
    <property type="term" value="F:metal ion binding"/>
    <property type="evidence" value="ECO:0007669"/>
    <property type="project" value="UniProtKB-KW"/>
</dbReference>
<dbReference type="InterPro" id="IPR040393">
    <property type="entry name" value="TREX1/2"/>
</dbReference>
<evidence type="ECO:0000256" key="5">
    <source>
        <dbReference type="ARBA" id="ARBA00022839"/>
    </source>
</evidence>
<dbReference type="EMBL" id="CAMGYJ010000008">
    <property type="protein sequence ID" value="CAI0459702.1"/>
    <property type="molecule type" value="Genomic_DNA"/>
</dbReference>
<keyword evidence="5" id="KW-0269">Exonuclease</keyword>
<comment type="similarity">
    <text evidence="7">Belongs to the exonuclease superfamily. TREX family.</text>
</comment>
<dbReference type="Gene3D" id="3.30.420.10">
    <property type="entry name" value="Ribonuclease H-like superfamily/Ribonuclease H"/>
    <property type="match status" value="1"/>
</dbReference>
<keyword evidence="4" id="KW-0378">Hydrolase</keyword>
<gene>
    <name evidence="10" type="ORF">LITE_LOCUS34135</name>
</gene>
<dbReference type="GO" id="GO:0008296">
    <property type="term" value="F:3'-5'-DNA exonuclease activity"/>
    <property type="evidence" value="ECO:0007669"/>
    <property type="project" value="TreeGrafter"/>
</dbReference>
<dbReference type="AlphaFoldDB" id="A0AAV0NMT6"/>
<evidence type="ECO:0000256" key="7">
    <source>
        <dbReference type="ARBA" id="ARBA00025769"/>
    </source>
</evidence>
<dbReference type="PANTHER" id="PTHR13058">
    <property type="entry name" value="THREE PRIME REPAIR EXONUCLEASE 1, 2"/>
    <property type="match status" value="1"/>
</dbReference>
<keyword evidence="6" id="KW-0460">Magnesium</keyword>
<keyword evidence="11" id="KW-1185">Reference proteome</keyword>